<comment type="caution">
    <text evidence="2">The sequence shown here is derived from an EMBL/GenBank/DDBJ whole genome shotgun (WGS) entry which is preliminary data.</text>
</comment>
<gene>
    <name evidence="2" type="ORF">IAC18_07350</name>
</gene>
<dbReference type="InterPro" id="IPR024320">
    <property type="entry name" value="LPG_synthase_C"/>
</dbReference>
<evidence type="ECO:0000259" key="1">
    <source>
        <dbReference type="Pfam" id="PF09924"/>
    </source>
</evidence>
<reference evidence="2" key="1">
    <citation type="submission" date="2020-10" db="EMBL/GenBank/DDBJ databases">
        <authorList>
            <person name="Gilroy R."/>
        </authorList>
    </citation>
    <scope>NUCLEOTIDE SEQUENCE</scope>
    <source>
        <strain evidence="2">ChiHjej10B9-9673</strain>
    </source>
</reference>
<protein>
    <submittedName>
        <fullName evidence="2">DUF2156 domain-containing protein</fullName>
    </submittedName>
</protein>
<sequence length="300" mass="34835">MVQFHRVTIADKPFVDGFVRSEDSRSADFNFGNIYLWDPAYFQELSSVDGRLLTRLKYEDLPFFAFPIGSGDVKPAVEAMEEYAARAGIQLRLRGVTDEHRELLEAAYPGRFEFEEDRDCFDYIYLAEKLASFSGKKLHGKRNFCNRFEKEHSWEFRRLTRELFPTCMEMLGFWQREFDEPPDGLEEEHGAIIRALMRWEALGLEGGVLFADGMCVGFTVGEKISSDTFDVHFEKAYASVPGAYPMVCREFSKQILADHPEIVYLNREDDMGHENLRSAKLEYRPEFLLRKYTARVKCDA</sequence>
<dbReference type="InterPro" id="IPR016732">
    <property type="entry name" value="UCP018688"/>
</dbReference>
<accession>A0A9D1FEK5</accession>
<dbReference type="PANTHER" id="PTHR41373:SF1">
    <property type="entry name" value="PHOSPHATIDYLGLYCEROL LYSYLTRANSFERASE C-TERMINAL DOMAIN-CONTAINING PROTEIN"/>
    <property type="match status" value="1"/>
</dbReference>
<dbReference type="EMBL" id="DVJK01000209">
    <property type="protein sequence ID" value="HIS67365.1"/>
    <property type="molecule type" value="Genomic_DNA"/>
</dbReference>
<dbReference type="PIRSF" id="PIRSF018688">
    <property type="entry name" value="UCP018688"/>
    <property type="match status" value="1"/>
</dbReference>
<organism evidence="2 3">
    <name type="scientific">Candidatus Scatomorpha merdipullorum</name>
    <dbReference type="NCBI Taxonomy" id="2840927"/>
    <lineage>
        <taxon>Bacteria</taxon>
        <taxon>Bacillati</taxon>
        <taxon>Bacillota</taxon>
        <taxon>Clostridia</taxon>
        <taxon>Eubacteriales</taxon>
        <taxon>Candidatus Scatomorpha</taxon>
    </lineage>
</organism>
<feature type="domain" description="Phosphatidylglycerol lysyltransferase C-terminal" evidence="1">
    <location>
        <begin position="25"/>
        <end position="294"/>
    </location>
</feature>
<evidence type="ECO:0000313" key="3">
    <source>
        <dbReference type="Proteomes" id="UP000824001"/>
    </source>
</evidence>
<dbReference type="SUPFAM" id="SSF55729">
    <property type="entry name" value="Acyl-CoA N-acyltransferases (Nat)"/>
    <property type="match status" value="2"/>
</dbReference>
<dbReference type="AlphaFoldDB" id="A0A9D1FEK5"/>
<dbReference type="InterPro" id="IPR016181">
    <property type="entry name" value="Acyl_CoA_acyltransferase"/>
</dbReference>
<dbReference type="Proteomes" id="UP000824001">
    <property type="component" value="Unassembled WGS sequence"/>
</dbReference>
<dbReference type="Pfam" id="PF09924">
    <property type="entry name" value="LPG_synthase_C"/>
    <property type="match status" value="1"/>
</dbReference>
<evidence type="ECO:0000313" key="2">
    <source>
        <dbReference type="EMBL" id="HIS67365.1"/>
    </source>
</evidence>
<dbReference type="Gene3D" id="3.40.630.30">
    <property type="match status" value="1"/>
</dbReference>
<name>A0A9D1FEK5_9FIRM</name>
<reference evidence="2" key="2">
    <citation type="journal article" date="2021" name="PeerJ">
        <title>Extensive microbial diversity within the chicken gut microbiome revealed by metagenomics and culture.</title>
        <authorList>
            <person name="Gilroy R."/>
            <person name="Ravi A."/>
            <person name="Getino M."/>
            <person name="Pursley I."/>
            <person name="Horton D.L."/>
            <person name="Alikhan N.F."/>
            <person name="Baker D."/>
            <person name="Gharbi K."/>
            <person name="Hall N."/>
            <person name="Watson M."/>
            <person name="Adriaenssens E.M."/>
            <person name="Foster-Nyarko E."/>
            <person name="Jarju S."/>
            <person name="Secka A."/>
            <person name="Antonio M."/>
            <person name="Oren A."/>
            <person name="Chaudhuri R.R."/>
            <person name="La Ragione R."/>
            <person name="Hildebrand F."/>
            <person name="Pallen M.J."/>
        </authorList>
    </citation>
    <scope>NUCLEOTIDE SEQUENCE</scope>
    <source>
        <strain evidence="2">ChiHjej10B9-9673</strain>
    </source>
</reference>
<proteinExistence type="predicted"/>
<dbReference type="PANTHER" id="PTHR41373">
    <property type="entry name" value="DUF2156 DOMAIN-CONTAINING PROTEIN"/>
    <property type="match status" value="1"/>
</dbReference>